<dbReference type="EMBL" id="CM042049">
    <property type="protein sequence ID" value="KAI3748382.1"/>
    <property type="molecule type" value="Genomic_DNA"/>
</dbReference>
<evidence type="ECO:0000313" key="2">
    <source>
        <dbReference type="Proteomes" id="UP001055879"/>
    </source>
</evidence>
<dbReference type="Proteomes" id="UP001055879">
    <property type="component" value="Linkage Group LG03"/>
</dbReference>
<proteinExistence type="predicted"/>
<gene>
    <name evidence="1" type="ORF">L6452_11415</name>
</gene>
<evidence type="ECO:0000313" key="1">
    <source>
        <dbReference type="EMBL" id="KAI3748382.1"/>
    </source>
</evidence>
<reference evidence="1 2" key="2">
    <citation type="journal article" date="2022" name="Mol. Ecol. Resour.">
        <title>The genomes of chicory, endive, great burdock and yacon provide insights into Asteraceae paleo-polyploidization history and plant inulin production.</title>
        <authorList>
            <person name="Fan W."/>
            <person name="Wang S."/>
            <person name="Wang H."/>
            <person name="Wang A."/>
            <person name="Jiang F."/>
            <person name="Liu H."/>
            <person name="Zhao H."/>
            <person name="Xu D."/>
            <person name="Zhang Y."/>
        </authorList>
    </citation>
    <scope>NUCLEOTIDE SEQUENCE [LARGE SCALE GENOMIC DNA]</scope>
    <source>
        <strain evidence="2">cv. Niubang</strain>
    </source>
</reference>
<sequence>MDPRHYGMSSIGCRIEGSIDCFEDVLPHNELHRSSGSGDALVNYSDSEDDDLVSGEEDVDRVSLMSMPGEDTDVLRDELPITITSSVLKSLSSGVFTV</sequence>
<accession>A0ACB9DPC1</accession>
<comment type="caution">
    <text evidence="1">The sequence shown here is derived from an EMBL/GenBank/DDBJ whole genome shotgun (WGS) entry which is preliminary data.</text>
</comment>
<protein>
    <submittedName>
        <fullName evidence="1">Uncharacterized protein</fullName>
    </submittedName>
</protein>
<reference evidence="2" key="1">
    <citation type="journal article" date="2022" name="Mol. Ecol. Resour.">
        <title>The genomes of chicory, endive, great burdock and yacon provide insights into Asteraceae palaeo-polyploidization history and plant inulin production.</title>
        <authorList>
            <person name="Fan W."/>
            <person name="Wang S."/>
            <person name="Wang H."/>
            <person name="Wang A."/>
            <person name="Jiang F."/>
            <person name="Liu H."/>
            <person name="Zhao H."/>
            <person name="Xu D."/>
            <person name="Zhang Y."/>
        </authorList>
    </citation>
    <scope>NUCLEOTIDE SEQUENCE [LARGE SCALE GENOMIC DNA]</scope>
    <source>
        <strain evidence="2">cv. Niubang</strain>
    </source>
</reference>
<name>A0ACB9DPC1_ARCLA</name>
<organism evidence="1 2">
    <name type="scientific">Arctium lappa</name>
    <name type="common">Greater burdock</name>
    <name type="synonym">Lappa major</name>
    <dbReference type="NCBI Taxonomy" id="4217"/>
    <lineage>
        <taxon>Eukaryota</taxon>
        <taxon>Viridiplantae</taxon>
        <taxon>Streptophyta</taxon>
        <taxon>Embryophyta</taxon>
        <taxon>Tracheophyta</taxon>
        <taxon>Spermatophyta</taxon>
        <taxon>Magnoliopsida</taxon>
        <taxon>eudicotyledons</taxon>
        <taxon>Gunneridae</taxon>
        <taxon>Pentapetalae</taxon>
        <taxon>asterids</taxon>
        <taxon>campanulids</taxon>
        <taxon>Asterales</taxon>
        <taxon>Asteraceae</taxon>
        <taxon>Carduoideae</taxon>
        <taxon>Cardueae</taxon>
        <taxon>Arctiinae</taxon>
        <taxon>Arctium</taxon>
    </lineage>
</organism>
<keyword evidence="2" id="KW-1185">Reference proteome</keyword>